<feature type="compositionally biased region" description="Polar residues" evidence="2">
    <location>
        <begin position="502"/>
        <end position="527"/>
    </location>
</feature>
<accession>A0A7S3DTZ5</accession>
<organism evidence="3">
    <name type="scientific">Entomoneis paludosa</name>
    <dbReference type="NCBI Taxonomy" id="265537"/>
    <lineage>
        <taxon>Eukaryota</taxon>
        <taxon>Sar</taxon>
        <taxon>Stramenopiles</taxon>
        <taxon>Ochrophyta</taxon>
        <taxon>Bacillariophyta</taxon>
        <taxon>Bacillariophyceae</taxon>
        <taxon>Bacillariophycidae</taxon>
        <taxon>Entomoneidaceae</taxon>
        <taxon>Entomoneis</taxon>
    </lineage>
</organism>
<reference evidence="3" key="1">
    <citation type="submission" date="2021-01" db="EMBL/GenBank/DDBJ databases">
        <authorList>
            <person name="Corre E."/>
            <person name="Pelletier E."/>
            <person name="Niang G."/>
            <person name="Scheremetjew M."/>
            <person name="Finn R."/>
            <person name="Kale V."/>
            <person name="Holt S."/>
            <person name="Cochrane G."/>
            <person name="Meng A."/>
            <person name="Brown T."/>
            <person name="Cohen L."/>
        </authorList>
    </citation>
    <scope>NUCLEOTIDE SEQUENCE</scope>
    <source>
        <strain evidence="3">CCMP125</strain>
    </source>
</reference>
<name>A0A7S3DTZ5_9STRA</name>
<feature type="region of interest" description="Disordered" evidence="2">
    <location>
        <begin position="495"/>
        <end position="527"/>
    </location>
</feature>
<feature type="coiled-coil region" evidence="1">
    <location>
        <begin position="274"/>
        <end position="308"/>
    </location>
</feature>
<protein>
    <submittedName>
        <fullName evidence="3">Uncharacterized protein</fullName>
    </submittedName>
</protein>
<gene>
    <name evidence="3" type="ORF">APAL1065_LOCUS20118</name>
</gene>
<keyword evidence="1" id="KW-0175">Coiled coil</keyword>
<evidence type="ECO:0000313" key="3">
    <source>
        <dbReference type="EMBL" id="CAD9981576.1"/>
    </source>
</evidence>
<sequence length="527" mass="59142">MDASQAASRLAYYWKLRVELFGDRAFLPMNQTREGALTKNDIALMSTGYWTYLPPDKEGRTVLFNDFSWIVKDNVASRMRNLFYGNHVVLQNEMSTEKGIVMIVFLSHATVETLKGYISGTVDAPRIWREAFPFHIDSLHVIPRVKKESFLADSVPFVLKFFQDHMSVGKKRFVHRGINTGDMARFLERKHGILQSGLPEVLGGEFSFEKFVMWQERQIRIEWDLPLGQLDEFEYGSYSARPLSQLNEEERVERKRRYNILHSRRKRRRDRVETEVVKKQVESLVMEKEDLEAEGERLENLIAQAKRVVEISTTRNSFAAPVATQMQPGALGNLVGSFAASIPSGTLNSAAGLGLGGDGGLSSLASYHAYHQLLKQRAAAQMATAGNPIYVDLSLLEQQQQQQPIVVVQQPQQGVHGLFLGAGGLAPGQAFNAQQAALLQAQQQMQQQTMFLSSPQYVTLPANSTPIASMAQLGTNQAHFTGAAVLANQQPLQGEVAEDQKQSYVPMQSRSSQEQQRYGNNYQDRND</sequence>
<evidence type="ECO:0000256" key="1">
    <source>
        <dbReference type="SAM" id="Coils"/>
    </source>
</evidence>
<dbReference type="EMBL" id="HBHT01029975">
    <property type="protein sequence ID" value="CAD9981576.1"/>
    <property type="molecule type" value="Transcribed_RNA"/>
</dbReference>
<evidence type="ECO:0000256" key="2">
    <source>
        <dbReference type="SAM" id="MobiDB-lite"/>
    </source>
</evidence>
<dbReference type="AlphaFoldDB" id="A0A7S3DTZ5"/>
<proteinExistence type="predicted"/>